<dbReference type="RefSeq" id="WP_101432946.1">
    <property type="nucleotide sequence ID" value="NZ_PCHJ01000017.1"/>
</dbReference>
<protein>
    <submittedName>
        <fullName evidence="1">2'-5' RNA ligase family protein</fullName>
    </submittedName>
</protein>
<evidence type="ECO:0000313" key="2">
    <source>
        <dbReference type="Proteomes" id="UP000233731"/>
    </source>
</evidence>
<name>A0A2N3R947_9BIFI</name>
<gene>
    <name evidence="1" type="ORF">CQR44_1460</name>
</gene>
<sequence length="206" mass="23655">MKRFFDRPDTKWRNLSGALHLYALPDETDPVLSRLSQEDARVGQWPGLSLQPPRFIHMTMQRLDLYREDLDQVSWERMLESLGRVSSSIDPFSIHFARPCIRDTAVEALGEPVAQWQKAVAAIRGALCSAGLESALTDEPFGPHYTFAYCRKDTSSSQDARLAEDLERNCEPHTWQVNTIYLVAVKQYLDEGVFRFERLHCWPLGI</sequence>
<evidence type="ECO:0000313" key="1">
    <source>
        <dbReference type="EMBL" id="PKV08501.1"/>
    </source>
</evidence>
<proteinExistence type="predicted"/>
<dbReference type="InterPro" id="IPR009097">
    <property type="entry name" value="Cyclic_Pdiesterase"/>
</dbReference>
<dbReference type="AlphaFoldDB" id="A0A2N3R947"/>
<accession>A0A2N3R947</accession>
<organism evidence="1 2">
    <name type="scientific">Bifidobacterium asteroides</name>
    <dbReference type="NCBI Taxonomy" id="1684"/>
    <lineage>
        <taxon>Bacteria</taxon>
        <taxon>Bacillati</taxon>
        <taxon>Actinomycetota</taxon>
        <taxon>Actinomycetes</taxon>
        <taxon>Bifidobacteriales</taxon>
        <taxon>Bifidobacteriaceae</taxon>
        <taxon>Bifidobacterium</taxon>
    </lineage>
</organism>
<dbReference type="Pfam" id="PF13563">
    <property type="entry name" value="2_5_RNA_ligase2"/>
    <property type="match status" value="1"/>
</dbReference>
<dbReference type="GO" id="GO:0016874">
    <property type="term" value="F:ligase activity"/>
    <property type="evidence" value="ECO:0007669"/>
    <property type="project" value="UniProtKB-KW"/>
</dbReference>
<keyword evidence="1" id="KW-0436">Ligase</keyword>
<reference evidence="1 2" key="1">
    <citation type="submission" date="2017-10" db="EMBL/GenBank/DDBJ databases">
        <title>Bifidobacterium genomics.</title>
        <authorList>
            <person name="Lugli G.A."/>
            <person name="Milani C."/>
            <person name="Mancabelli L."/>
        </authorList>
    </citation>
    <scope>NUCLEOTIDE SEQUENCE [LARGE SCALE GENOMIC DNA]</scope>
    <source>
        <strain evidence="1 2">1460B</strain>
    </source>
</reference>
<comment type="caution">
    <text evidence="1">The sequence shown here is derived from an EMBL/GenBank/DDBJ whole genome shotgun (WGS) entry which is preliminary data.</text>
</comment>
<dbReference type="EMBL" id="PCHJ01000017">
    <property type="protein sequence ID" value="PKV08501.1"/>
    <property type="molecule type" value="Genomic_DNA"/>
</dbReference>
<dbReference type="Proteomes" id="UP000233731">
    <property type="component" value="Unassembled WGS sequence"/>
</dbReference>
<dbReference type="Gene3D" id="3.90.1140.10">
    <property type="entry name" value="Cyclic phosphodiesterase"/>
    <property type="match status" value="1"/>
</dbReference>
<dbReference type="SUPFAM" id="SSF55144">
    <property type="entry name" value="LigT-like"/>
    <property type="match status" value="1"/>
</dbReference>